<dbReference type="GO" id="GO:0000156">
    <property type="term" value="F:phosphorelay response regulator activity"/>
    <property type="evidence" value="ECO:0007669"/>
    <property type="project" value="TreeGrafter"/>
</dbReference>
<dbReference type="PANTHER" id="PTHR48111">
    <property type="entry name" value="REGULATOR OF RPOS"/>
    <property type="match status" value="1"/>
</dbReference>
<dbReference type="eggNOG" id="COG0745">
    <property type="taxonomic scope" value="Bacteria"/>
</dbReference>
<evidence type="ECO:0000256" key="1">
    <source>
        <dbReference type="ARBA" id="ARBA00022553"/>
    </source>
</evidence>
<dbReference type="Pfam" id="PF00072">
    <property type="entry name" value="Response_reg"/>
    <property type="match status" value="1"/>
</dbReference>
<evidence type="ECO:0000256" key="7">
    <source>
        <dbReference type="PROSITE-ProRule" id="PRU01091"/>
    </source>
</evidence>
<dbReference type="Gene3D" id="1.10.10.10">
    <property type="entry name" value="Winged helix-like DNA-binding domain superfamily/Winged helix DNA-binding domain"/>
    <property type="match status" value="1"/>
</dbReference>
<dbReference type="Pfam" id="PF00486">
    <property type="entry name" value="Trans_reg_C"/>
    <property type="match status" value="1"/>
</dbReference>
<dbReference type="GO" id="GO:0006355">
    <property type="term" value="P:regulation of DNA-templated transcription"/>
    <property type="evidence" value="ECO:0007669"/>
    <property type="project" value="InterPro"/>
</dbReference>
<keyword evidence="2" id="KW-0902">Two-component regulatory system</keyword>
<evidence type="ECO:0000259" key="8">
    <source>
        <dbReference type="PROSITE" id="PS50110"/>
    </source>
</evidence>
<dbReference type="HOGENOM" id="CLU_000445_30_4_12"/>
<reference evidence="10 11" key="1">
    <citation type="submission" date="2011-11" db="EMBL/GenBank/DDBJ databases">
        <title>Complete sequence of Spirochaeta sp. grapes.</title>
        <authorList>
            <consortium name="US DOE Joint Genome Institute"/>
            <person name="Lucas S."/>
            <person name="Han J."/>
            <person name="Lapidus A."/>
            <person name="Cheng J.-F."/>
            <person name="Goodwin L."/>
            <person name="Pitluck S."/>
            <person name="Peters L."/>
            <person name="Ovchinnikova G."/>
            <person name="Munk A.C."/>
            <person name="Detter J.C."/>
            <person name="Han C."/>
            <person name="Tapia R."/>
            <person name="Land M."/>
            <person name="Hauser L."/>
            <person name="Kyrpides N."/>
            <person name="Ivanova N."/>
            <person name="Pagani I."/>
            <person name="Ritalahtilisa K."/>
            <person name="Loeffler F."/>
            <person name="Woyke T."/>
        </authorList>
    </citation>
    <scope>NUCLEOTIDE SEQUENCE [LARGE SCALE GENOMIC DNA]</scope>
    <source>
        <strain evidence="11">ATCC BAA-1885 / DSM 22778 / Grapes</strain>
    </source>
</reference>
<dbReference type="InterPro" id="IPR011006">
    <property type="entry name" value="CheY-like_superfamily"/>
</dbReference>
<feature type="modified residue" description="4-aspartylphosphate" evidence="6">
    <location>
        <position position="53"/>
    </location>
</feature>
<accession>G8QV80</accession>
<feature type="domain" description="OmpR/PhoB-type" evidence="9">
    <location>
        <begin position="128"/>
        <end position="227"/>
    </location>
</feature>
<evidence type="ECO:0000256" key="6">
    <source>
        <dbReference type="PROSITE-ProRule" id="PRU00169"/>
    </source>
</evidence>
<organism evidence="10 11">
    <name type="scientific">Sphaerochaeta pleomorpha (strain ATCC BAA-1885 / DSM 22778 / Grapes)</name>
    <dbReference type="NCBI Taxonomy" id="158190"/>
    <lineage>
        <taxon>Bacteria</taxon>
        <taxon>Pseudomonadati</taxon>
        <taxon>Spirochaetota</taxon>
        <taxon>Spirochaetia</taxon>
        <taxon>Spirochaetales</taxon>
        <taxon>Sphaerochaetaceae</taxon>
        <taxon>Sphaerochaeta</taxon>
    </lineage>
</organism>
<keyword evidence="4 7" id="KW-0238">DNA-binding</keyword>
<dbReference type="PROSITE" id="PS51755">
    <property type="entry name" value="OMPR_PHOB"/>
    <property type="match status" value="1"/>
</dbReference>
<dbReference type="InterPro" id="IPR001789">
    <property type="entry name" value="Sig_transdc_resp-reg_receiver"/>
</dbReference>
<dbReference type="GO" id="GO:0000976">
    <property type="term" value="F:transcription cis-regulatory region binding"/>
    <property type="evidence" value="ECO:0007669"/>
    <property type="project" value="TreeGrafter"/>
</dbReference>
<dbReference type="EMBL" id="CP003155">
    <property type="protein sequence ID" value="AEV30395.1"/>
    <property type="molecule type" value="Genomic_DNA"/>
</dbReference>
<keyword evidence="1 6" id="KW-0597">Phosphoprotein</keyword>
<sequence length="232" mass="25894">MTQTILIADDEPKLVALVSKYLESEGFLVIACQNGTEAMEAFHRHSLDCLILDINMPGLDGLSVARGVRKESDIPIIFLSARTEEIDRIVGFELGADDYIPKPFSPREMVARVKAILRRKVQSPDKETPVIVHGPITINIPKRTITVEGKPVELTAAQFDILVFMTQQPGRVWSRLDLLGASTGSAFEGYERTIDAQIKNIRKALGDESDKSRFIETVRGIGYRFMEQPHEA</sequence>
<dbReference type="InterPro" id="IPR016032">
    <property type="entry name" value="Sig_transdc_resp-reg_C-effctor"/>
</dbReference>
<dbReference type="PROSITE" id="PS50110">
    <property type="entry name" value="RESPONSE_REGULATORY"/>
    <property type="match status" value="1"/>
</dbReference>
<dbReference type="InterPro" id="IPR036388">
    <property type="entry name" value="WH-like_DNA-bd_sf"/>
</dbReference>
<dbReference type="STRING" id="158190.SpiGrapes_2635"/>
<dbReference type="Gene3D" id="6.10.250.690">
    <property type="match status" value="1"/>
</dbReference>
<dbReference type="InterPro" id="IPR039420">
    <property type="entry name" value="WalR-like"/>
</dbReference>
<protein>
    <submittedName>
        <fullName evidence="10">Response regulator with CheY-like receiver domain and winged-helix DNA-binding domain</fullName>
    </submittedName>
</protein>
<dbReference type="GO" id="GO:0032993">
    <property type="term" value="C:protein-DNA complex"/>
    <property type="evidence" value="ECO:0007669"/>
    <property type="project" value="TreeGrafter"/>
</dbReference>
<dbReference type="SUPFAM" id="SSF52172">
    <property type="entry name" value="CheY-like"/>
    <property type="match status" value="1"/>
</dbReference>
<dbReference type="OrthoDB" id="341603at2"/>
<dbReference type="SMART" id="SM00862">
    <property type="entry name" value="Trans_reg_C"/>
    <property type="match status" value="1"/>
</dbReference>
<evidence type="ECO:0000256" key="5">
    <source>
        <dbReference type="ARBA" id="ARBA00023163"/>
    </source>
</evidence>
<dbReference type="RefSeq" id="WP_014271235.1">
    <property type="nucleotide sequence ID" value="NC_016633.1"/>
</dbReference>
<gene>
    <name evidence="10" type="ordered locus">SpiGrapes_2635</name>
</gene>
<keyword evidence="5" id="KW-0804">Transcription</keyword>
<evidence type="ECO:0000256" key="4">
    <source>
        <dbReference type="ARBA" id="ARBA00023125"/>
    </source>
</evidence>
<feature type="domain" description="Response regulatory" evidence="8">
    <location>
        <begin position="4"/>
        <end position="117"/>
    </location>
</feature>
<dbReference type="AlphaFoldDB" id="G8QV80"/>
<evidence type="ECO:0000256" key="2">
    <source>
        <dbReference type="ARBA" id="ARBA00023012"/>
    </source>
</evidence>
<dbReference type="PANTHER" id="PTHR48111:SF4">
    <property type="entry name" value="DNA-BINDING DUAL TRANSCRIPTIONAL REGULATOR OMPR"/>
    <property type="match status" value="1"/>
</dbReference>
<dbReference type="InterPro" id="IPR001867">
    <property type="entry name" value="OmpR/PhoB-type_DNA-bd"/>
</dbReference>
<evidence type="ECO:0000313" key="10">
    <source>
        <dbReference type="EMBL" id="AEV30395.1"/>
    </source>
</evidence>
<dbReference type="SMART" id="SM00448">
    <property type="entry name" value="REC"/>
    <property type="match status" value="1"/>
</dbReference>
<keyword evidence="3" id="KW-0805">Transcription regulation</keyword>
<name>G8QV80_SPHPG</name>
<dbReference type="SUPFAM" id="SSF46894">
    <property type="entry name" value="C-terminal effector domain of the bipartite response regulators"/>
    <property type="match status" value="1"/>
</dbReference>
<dbReference type="Gene3D" id="3.40.50.2300">
    <property type="match status" value="1"/>
</dbReference>
<evidence type="ECO:0000256" key="3">
    <source>
        <dbReference type="ARBA" id="ARBA00023015"/>
    </source>
</evidence>
<proteinExistence type="predicted"/>
<dbReference type="FunFam" id="3.40.50.2300:FF:000001">
    <property type="entry name" value="DNA-binding response regulator PhoB"/>
    <property type="match status" value="1"/>
</dbReference>
<dbReference type="Proteomes" id="UP000005632">
    <property type="component" value="Chromosome"/>
</dbReference>
<keyword evidence="11" id="KW-1185">Reference proteome</keyword>
<feature type="DNA-binding region" description="OmpR/PhoB-type" evidence="7">
    <location>
        <begin position="128"/>
        <end position="227"/>
    </location>
</feature>
<dbReference type="KEGG" id="sgp:SpiGrapes_2635"/>
<evidence type="ECO:0000259" key="9">
    <source>
        <dbReference type="PROSITE" id="PS51755"/>
    </source>
</evidence>
<evidence type="ECO:0000313" key="11">
    <source>
        <dbReference type="Proteomes" id="UP000005632"/>
    </source>
</evidence>
<dbReference type="GO" id="GO:0005829">
    <property type="term" value="C:cytosol"/>
    <property type="evidence" value="ECO:0007669"/>
    <property type="project" value="TreeGrafter"/>
</dbReference>
<dbReference type="CDD" id="cd00383">
    <property type="entry name" value="trans_reg_C"/>
    <property type="match status" value="1"/>
</dbReference>